<dbReference type="NCBIfam" id="NF009381">
    <property type="entry name" value="PRK12740.1-5"/>
    <property type="match status" value="1"/>
</dbReference>
<protein>
    <recommendedName>
        <fullName evidence="2 8">Elongation factor G</fullName>
        <shortName evidence="8">EF-G</shortName>
    </recommendedName>
</protein>
<dbReference type="Gene3D" id="2.40.30.10">
    <property type="entry name" value="Translation factors"/>
    <property type="match status" value="1"/>
</dbReference>
<dbReference type="PANTHER" id="PTHR43261:SF1">
    <property type="entry name" value="RIBOSOME-RELEASING FACTOR 2, MITOCHONDRIAL"/>
    <property type="match status" value="1"/>
</dbReference>
<accession>A0A7Z7JE40</accession>
<dbReference type="FunFam" id="3.40.50.300:FF:000029">
    <property type="entry name" value="Elongation factor G"/>
    <property type="match status" value="1"/>
</dbReference>
<dbReference type="Gene3D" id="3.40.50.300">
    <property type="entry name" value="P-loop containing nucleotide triphosphate hydrolases"/>
    <property type="match status" value="1"/>
</dbReference>
<dbReference type="NCBIfam" id="TIGR00484">
    <property type="entry name" value="EF-G"/>
    <property type="match status" value="1"/>
</dbReference>
<dbReference type="SUPFAM" id="SSF52540">
    <property type="entry name" value="P-loop containing nucleoside triphosphate hydrolases"/>
    <property type="match status" value="1"/>
</dbReference>
<evidence type="ECO:0000256" key="4">
    <source>
        <dbReference type="ARBA" id="ARBA00022768"/>
    </source>
</evidence>
<dbReference type="CDD" id="cd16262">
    <property type="entry name" value="EFG_III"/>
    <property type="match status" value="1"/>
</dbReference>
<dbReference type="SUPFAM" id="SSF54980">
    <property type="entry name" value="EF-G C-terminal domain-like"/>
    <property type="match status" value="2"/>
</dbReference>
<comment type="function">
    <text evidence="7 8">Catalyzes the GTP-dependent ribosomal translocation step during translation elongation. During this step, the ribosome changes from the pre-translocational (PRE) to the post-translocational (POST) state as the newly formed A-site-bound peptidyl-tRNA and P-site-bound deacylated tRNA move to the P and E sites, respectively. Catalyzes the coordinated movement of the two tRNA molecules, the mRNA and conformational changes in the ribosome.</text>
</comment>
<dbReference type="Pfam" id="PF03764">
    <property type="entry name" value="EFG_IV"/>
    <property type="match status" value="1"/>
</dbReference>
<dbReference type="CDD" id="cd04088">
    <property type="entry name" value="EFG_mtEFG_II"/>
    <property type="match status" value="1"/>
</dbReference>
<comment type="similarity">
    <text evidence="1 8">Belongs to the TRAFAC class translation factor GTPase superfamily. Classic translation factor GTPase family. EF-G/EF-2 subfamily.</text>
</comment>
<dbReference type="NCBIfam" id="NF009379">
    <property type="entry name" value="PRK12740.1-3"/>
    <property type="match status" value="1"/>
</dbReference>
<reference evidence="10 11" key="1">
    <citation type="submission" date="2018-01" db="EMBL/GenBank/DDBJ databases">
        <authorList>
            <person name="Clerissi C."/>
        </authorList>
    </citation>
    <scope>NUCLEOTIDE SEQUENCE [LARGE SCALE GENOMIC DNA]</scope>
    <source>
        <strain evidence="10">Cupriavidus taiwanensis STM 6021</strain>
    </source>
</reference>
<dbReference type="FunFam" id="3.30.70.870:FF:000001">
    <property type="entry name" value="Elongation factor G"/>
    <property type="match status" value="1"/>
</dbReference>
<dbReference type="InterPro" id="IPR035647">
    <property type="entry name" value="EFG_III/V"/>
</dbReference>
<dbReference type="FunFam" id="3.30.70.240:FF:000001">
    <property type="entry name" value="Elongation factor G"/>
    <property type="match status" value="1"/>
</dbReference>
<dbReference type="Gene3D" id="3.30.70.870">
    <property type="entry name" value="Elongation Factor G (Translational Gtpase), domain 3"/>
    <property type="match status" value="1"/>
</dbReference>
<gene>
    <name evidence="8 10" type="primary">fusA</name>
    <name evidence="10" type="ORF">CBM2594_B10991</name>
</gene>
<dbReference type="InterPro" id="IPR027417">
    <property type="entry name" value="P-loop_NTPase"/>
</dbReference>
<dbReference type="Gene3D" id="3.30.70.240">
    <property type="match status" value="1"/>
</dbReference>
<evidence type="ECO:0000256" key="5">
    <source>
        <dbReference type="ARBA" id="ARBA00022917"/>
    </source>
</evidence>
<keyword evidence="4 8" id="KW-0251">Elongation factor</keyword>
<dbReference type="InterPro" id="IPR014721">
    <property type="entry name" value="Ribsml_uS5_D2-typ_fold_subgr"/>
</dbReference>
<dbReference type="GO" id="GO:0097216">
    <property type="term" value="F:guanosine tetraphosphate binding"/>
    <property type="evidence" value="ECO:0007669"/>
    <property type="project" value="UniProtKB-ARBA"/>
</dbReference>
<dbReference type="FunFam" id="2.40.30.10:FF:000006">
    <property type="entry name" value="Elongation factor G"/>
    <property type="match status" value="1"/>
</dbReference>
<dbReference type="Gene3D" id="3.30.230.10">
    <property type="match status" value="1"/>
</dbReference>
<dbReference type="Proteomes" id="UP000257139">
    <property type="component" value="Chromosome CBM2594_b"/>
</dbReference>
<keyword evidence="5 8" id="KW-0648">Protein biosynthesis</keyword>
<organism evidence="10 11">
    <name type="scientific">Cupriavidus taiwanensis</name>
    <dbReference type="NCBI Taxonomy" id="164546"/>
    <lineage>
        <taxon>Bacteria</taxon>
        <taxon>Pseudomonadati</taxon>
        <taxon>Pseudomonadota</taxon>
        <taxon>Betaproteobacteria</taxon>
        <taxon>Burkholderiales</taxon>
        <taxon>Burkholderiaceae</taxon>
        <taxon>Cupriavidus</taxon>
    </lineage>
</organism>
<dbReference type="InterPro" id="IPR000640">
    <property type="entry name" value="EFG_V-like"/>
</dbReference>
<dbReference type="EMBL" id="LT978514">
    <property type="protein sequence ID" value="SPC22125.1"/>
    <property type="molecule type" value="Genomic_DNA"/>
</dbReference>
<sequence>MENTVPRKTPIERYRNIGISAHIDAGKTTTTERILFYTGVNHKLGEVHDGAATMDWMEQEQERGITITSAATTAFWKGMAGNYPEHRINIIDTPGHVDFTIEVERSMRVLDGACMVYDAVGGVQPQSETVWRQANKYAVPRIAFVNKMDRVGADFFRVQAQIADRLRGRAVPIQIPLGAEDHFQGVVDLVKMKAIVWDDASQGVRFEYQEIPAELLATAQEWRDKMIEAAAEADETLLNQYLAGEPLTEDQIKQGLRKRTIANEIVPMLCGSAFKNKGVQSMLDAVIDYLPSPADVPAILGHTEDDREAERHPSDDEPFAALAFKIMTDPFVGQLIFFRVYSGVVNSGDSVYNPLKGKRERLGRILQMHANVRQEIKEVRAGDIAAAVGLKEATTGDTLCDPNKVIILERMSFPEPVISQAVEPKTKADQEKMGVALNRLAQEDPSFRVATDEESGQTIISGMGELHLEILVDRMRREFGVEASVGKPQVAYRETIRQPAHDVEGKFIKQSGGRGQYGHVVLNLEPMPHGGGYEFVDAIKGGVVPREFIPAVDKGIRETMQSGVLAGYPVVDIKATLVFGSYHDVDSNENAFRMAGSMAFKEGMRRARPTLLEPMMAVEVETPEEFTGNVMGDLSSRRGMVHGMEDIAGGGGKIVRAEVPLATMFGYSTTLRSLTQGRATFTMEFKHYAEAPANVAEAVISAKRVG</sequence>
<evidence type="ECO:0000256" key="6">
    <source>
        <dbReference type="ARBA" id="ARBA00023134"/>
    </source>
</evidence>
<feature type="domain" description="Tr-type G" evidence="9">
    <location>
        <begin position="12"/>
        <end position="294"/>
    </location>
</feature>
<dbReference type="PROSITE" id="PS51722">
    <property type="entry name" value="G_TR_2"/>
    <property type="match status" value="1"/>
</dbReference>
<dbReference type="CDD" id="cd01434">
    <property type="entry name" value="EFG_mtEFG1_IV"/>
    <property type="match status" value="1"/>
</dbReference>
<dbReference type="Pfam" id="PF00009">
    <property type="entry name" value="GTP_EFTU"/>
    <property type="match status" value="1"/>
</dbReference>
<dbReference type="FunFam" id="3.30.230.10:FF:000003">
    <property type="entry name" value="Elongation factor G"/>
    <property type="match status" value="1"/>
</dbReference>
<evidence type="ECO:0000256" key="1">
    <source>
        <dbReference type="ARBA" id="ARBA00005870"/>
    </source>
</evidence>
<dbReference type="PRINTS" id="PR00315">
    <property type="entry name" value="ELONGATNFCT"/>
</dbReference>
<dbReference type="SMART" id="SM00889">
    <property type="entry name" value="EFG_IV"/>
    <property type="match status" value="1"/>
</dbReference>
<keyword evidence="3 8" id="KW-0547">Nucleotide-binding</keyword>
<dbReference type="InterPro" id="IPR000795">
    <property type="entry name" value="T_Tr_GTP-bd_dom"/>
</dbReference>
<dbReference type="Pfam" id="PF03144">
    <property type="entry name" value="GTP_EFTU_D2"/>
    <property type="match status" value="1"/>
</dbReference>
<dbReference type="PANTHER" id="PTHR43261">
    <property type="entry name" value="TRANSLATION ELONGATION FACTOR G-RELATED"/>
    <property type="match status" value="1"/>
</dbReference>
<dbReference type="NCBIfam" id="TIGR00231">
    <property type="entry name" value="small_GTP"/>
    <property type="match status" value="1"/>
</dbReference>
<evidence type="ECO:0000313" key="10">
    <source>
        <dbReference type="EMBL" id="SPC22125.1"/>
    </source>
</evidence>
<dbReference type="SUPFAM" id="SSF54211">
    <property type="entry name" value="Ribosomal protein S5 domain 2-like"/>
    <property type="match status" value="1"/>
</dbReference>
<dbReference type="GO" id="GO:0005737">
    <property type="term" value="C:cytoplasm"/>
    <property type="evidence" value="ECO:0007669"/>
    <property type="project" value="UniProtKB-SubCell"/>
</dbReference>
<dbReference type="GO" id="GO:0003746">
    <property type="term" value="F:translation elongation factor activity"/>
    <property type="evidence" value="ECO:0007669"/>
    <property type="project" value="UniProtKB-UniRule"/>
</dbReference>
<dbReference type="PROSITE" id="PS00301">
    <property type="entry name" value="G_TR_1"/>
    <property type="match status" value="1"/>
</dbReference>
<dbReference type="GO" id="GO:0005525">
    <property type="term" value="F:GTP binding"/>
    <property type="evidence" value="ECO:0007669"/>
    <property type="project" value="UniProtKB-UniRule"/>
</dbReference>
<dbReference type="HAMAP" id="MF_00054_B">
    <property type="entry name" value="EF_G_EF_2_B"/>
    <property type="match status" value="1"/>
</dbReference>
<dbReference type="InterPro" id="IPR020568">
    <property type="entry name" value="Ribosomal_Su5_D2-typ_SF"/>
</dbReference>
<keyword evidence="8" id="KW-0963">Cytoplasm</keyword>
<dbReference type="GO" id="GO:0032790">
    <property type="term" value="P:ribosome disassembly"/>
    <property type="evidence" value="ECO:0007669"/>
    <property type="project" value="TreeGrafter"/>
</dbReference>
<feature type="binding site" evidence="8">
    <location>
        <begin position="92"/>
        <end position="96"/>
    </location>
    <ligand>
        <name>GTP</name>
        <dbReference type="ChEBI" id="CHEBI:37565"/>
    </ligand>
</feature>
<dbReference type="Pfam" id="PF14492">
    <property type="entry name" value="EFG_III"/>
    <property type="match status" value="1"/>
</dbReference>
<dbReference type="InterPro" id="IPR004161">
    <property type="entry name" value="EFTu-like_2"/>
</dbReference>
<dbReference type="InterPro" id="IPR041095">
    <property type="entry name" value="EFG_II"/>
</dbReference>
<evidence type="ECO:0000259" key="9">
    <source>
        <dbReference type="PROSITE" id="PS51722"/>
    </source>
</evidence>
<evidence type="ECO:0000256" key="7">
    <source>
        <dbReference type="ARBA" id="ARBA00024731"/>
    </source>
</evidence>
<dbReference type="AlphaFoldDB" id="A0A7Z7JE40"/>
<dbReference type="InterPro" id="IPR005517">
    <property type="entry name" value="Transl_elong_EFG/EF2_IV"/>
</dbReference>
<dbReference type="SMART" id="SM00838">
    <property type="entry name" value="EFG_C"/>
    <property type="match status" value="1"/>
</dbReference>
<evidence type="ECO:0000256" key="2">
    <source>
        <dbReference type="ARBA" id="ARBA00017872"/>
    </source>
</evidence>
<dbReference type="InterPro" id="IPR004540">
    <property type="entry name" value="Transl_elong_EFG/EF2"/>
</dbReference>
<dbReference type="CDD" id="cd03713">
    <property type="entry name" value="EFG_mtEFG_C"/>
    <property type="match status" value="1"/>
</dbReference>
<evidence type="ECO:0000256" key="8">
    <source>
        <dbReference type="HAMAP-Rule" id="MF_00054"/>
    </source>
</evidence>
<dbReference type="InterPro" id="IPR047872">
    <property type="entry name" value="EFG_IV"/>
</dbReference>
<keyword evidence="6 8" id="KW-0342">GTP-binding</keyword>
<dbReference type="InterPro" id="IPR009000">
    <property type="entry name" value="Transl_B-barrel_sf"/>
</dbReference>
<evidence type="ECO:0000256" key="3">
    <source>
        <dbReference type="ARBA" id="ARBA00022741"/>
    </source>
</evidence>
<feature type="binding site" evidence="8">
    <location>
        <begin position="146"/>
        <end position="149"/>
    </location>
    <ligand>
        <name>GTP</name>
        <dbReference type="ChEBI" id="CHEBI:37565"/>
    </ligand>
</feature>
<name>A0A7Z7JE40_9BURK</name>
<dbReference type="Pfam" id="PF00679">
    <property type="entry name" value="EFG_C"/>
    <property type="match status" value="1"/>
</dbReference>
<evidence type="ECO:0000313" key="11">
    <source>
        <dbReference type="Proteomes" id="UP000257139"/>
    </source>
</evidence>
<proteinExistence type="inferred from homology"/>
<comment type="subcellular location">
    <subcellularLocation>
        <location evidence="8">Cytoplasm</location>
    </subcellularLocation>
</comment>
<dbReference type="InterPro" id="IPR031157">
    <property type="entry name" value="G_TR_CS"/>
</dbReference>
<dbReference type="InterPro" id="IPR035649">
    <property type="entry name" value="EFG_V"/>
</dbReference>
<feature type="binding site" evidence="8">
    <location>
        <begin position="21"/>
        <end position="28"/>
    </location>
    <ligand>
        <name>GTP</name>
        <dbReference type="ChEBI" id="CHEBI:37565"/>
    </ligand>
</feature>
<dbReference type="GO" id="GO:0003924">
    <property type="term" value="F:GTPase activity"/>
    <property type="evidence" value="ECO:0007669"/>
    <property type="project" value="InterPro"/>
</dbReference>
<dbReference type="InterPro" id="IPR005225">
    <property type="entry name" value="Small_GTP-bd"/>
</dbReference>
<dbReference type="InterPro" id="IPR009022">
    <property type="entry name" value="EFG_III"/>
</dbReference>
<dbReference type="SUPFAM" id="SSF50447">
    <property type="entry name" value="Translation proteins"/>
    <property type="match status" value="1"/>
</dbReference>
<dbReference type="CDD" id="cd01886">
    <property type="entry name" value="EF-G"/>
    <property type="match status" value="1"/>
</dbReference>